<reference evidence="2" key="1">
    <citation type="submission" date="2020-05" db="EMBL/GenBank/DDBJ databases">
        <authorList>
            <person name="Chiriac C."/>
            <person name="Salcher M."/>
            <person name="Ghai R."/>
            <person name="Kavagutti S V."/>
        </authorList>
    </citation>
    <scope>NUCLEOTIDE SEQUENCE</scope>
</reference>
<evidence type="ECO:0000313" key="2">
    <source>
        <dbReference type="EMBL" id="CAB5212796.1"/>
    </source>
</evidence>
<dbReference type="NCBIfam" id="TIGR01547">
    <property type="entry name" value="phage_term_2"/>
    <property type="match status" value="1"/>
</dbReference>
<feature type="domain" description="Phage terminase large subunit N-terminal" evidence="1">
    <location>
        <begin position="28"/>
        <end position="217"/>
    </location>
</feature>
<accession>A0A6J7WJF4</accession>
<dbReference type="InterPro" id="IPR027417">
    <property type="entry name" value="P-loop_NTPase"/>
</dbReference>
<protein>
    <submittedName>
        <fullName evidence="2">Bacteriophage terminase, large subunit</fullName>
    </submittedName>
</protein>
<dbReference type="Gene3D" id="3.30.420.280">
    <property type="match status" value="1"/>
</dbReference>
<gene>
    <name evidence="2" type="ORF">UFOVP194_55</name>
</gene>
<dbReference type="InterPro" id="IPR052380">
    <property type="entry name" value="Viral_DNA_packaging_terminase"/>
</dbReference>
<dbReference type="PANTHER" id="PTHR39184">
    <property type="match status" value="1"/>
</dbReference>
<dbReference type="EMBL" id="LR798238">
    <property type="protein sequence ID" value="CAB5212796.1"/>
    <property type="molecule type" value="Genomic_DNA"/>
</dbReference>
<organism evidence="2">
    <name type="scientific">uncultured Caudovirales phage</name>
    <dbReference type="NCBI Taxonomy" id="2100421"/>
    <lineage>
        <taxon>Viruses</taxon>
        <taxon>Duplodnaviria</taxon>
        <taxon>Heunggongvirae</taxon>
        <taxon>Uroviricota</taxon>
        <taxon>Caudoviricetes</taxon>
        <taxon>Peduoviridae</taxon>
        <taxon>Maltschvirus</taxon>
        <taxon>Maltschvirus maltsch</taxon>
    </lineage>
</organism>
<evidence type="ECO:0000259" key="1">
    <source>
        <dbReference type="Pfam" id="PF04466"/>
    </source>
</evidence>
<sequence length="430" mass="49174">MTKTLNEILANADFPEKLLCLFEPESIRYRVLYGGRGGAKSWGVARALLIKAVKKPLRILCAREFQTSLKDSVHKLLSDQIESLGLLGHYEITQAAIRCKTTGSEFFFVGLKNNINNVKSIEGIDICWVEEAQSVSKSSWSTLIPTIRKENSEIWITFNPELETDETYQRFILNKPGESIVEKINWSDNPWFPETLRIEKDNLKARDQESYNNVWEGLCRQTVDGAIFAKEMQLAELDGRITKVPYDATKPVHAVFDLGWADSTAIWFLQFVGMETRLIRYMESSQQTISWYLAQMQTYGYVYDTLWLPHDAENKTLAAAGRTIDDIVRAAGFKTRILGKVPIVDSINAARTIFSNCYFDRENCAQGLQCLRHYRYDVDPDTGMFSRTPLHDNYSHGADAFRYIGLMINEPRKFVQKKAQMYSPGASWMG</sequence>
<dbReference type="Gene3D" id="3.40.50.300">
    <property type="entry name" value="P-loop containing nucleotide triphosphate hydrolases"/>
    <property type="match status" value="1"/>
</dbReference>
<proteinExistence type="predicted"/>
<name>A0A6J7WJF4_9CAUD</name>
<dbReference type="InterPro" id="IPR035412">
    <property type="entry name" value="Terminase_L_N"/>
</dbReference>
<dbReference type="Pfam" id="PF04466">
    <property type="entry name" value="Terminase_3"/>
    <property type="match status" value="1"/>
</dbReference>
<dbReference type="PANTHER" id="PTHR39184:SF1">
    <property type="entry name" value="PBSX PHAGE TERMINASE LARGE SUBUNIT"/>
    <property type="match status" value="1"/>
</dbReference>
<dbReference type="InterPro" id="IPR006437">
    <property type="entry name" value="Phage_terminase_lsu"/>
</dbReference>